<accession>A0A811UG37</accession>
<dbReference type="Proteomes" id="UP000606786">
    <property type="component" value="Unassembled WGS sequence"/>
</dbReference>
<dbReference type="EMBL" id="CAJHJT010000012">
    <property type="protein sequence ID" value="CAD6997814.1"/>
    <property type="molecule type" value="Genomic_DNA"/>
</dbReference>
<evidence type="ECO:0000313" key="1">
    <source>
        <dbReference type="EMBL" id="CAD6997814.1"/>
    </source>
</evidence>
<sequence length="132" mass="14340">MNRYEKAGKVTEAPIHPAAQAKVLLPGTCHTLGMSFDASNSSAHLPSLHLVFLAAPQSLLQISIALPFESFYIPGFSAILFESHVTLVVIRQLHAPLIKCTQSRHQVASAFKAYTRHTGSEETLSSSLSRRG</sequence>
<dbReference type="AlphaFoldDB" id="A0A811UG37"/>
<comment type="caution">
    <text evidence="1">The sequence shown here is derived from an EMBL/GenBank/DDBJ whole genome shotgun (WGS) entry which is preliminary data.</text>
</comment>
<evidence type="ECO:0000313" key="2">
    <source>
        <dbReference type="Proteomes" id="UP000606786"/>
    </source>
</evidence>
<protein>
    <submittedName>
        <fullName evidence="1">(Mediterranean fruit fly) hypothetical protein</fullName>
    </submittedName>
</protein>
<organism evidence="1 2">
    <name type="scientific">Ceratitis capitata</name>
    <name type="common">Mediterranean fruit fly</name>
    <name type="synonym">Tephritis capitata</name>
    <dbReference type="NCBI Taxonomy" id="7213"/>
    <lineage>
        <taxon>Eukaryota</taxon>
        <taxon>Metazoa</taxon>
        <taxon>Ecdysozoa</taxon>
        <taxon>Arthropoda</taxon>
        <taxon>Hexapoda</taxon>
        <taxon>Insecta</taxon>
        <taxon>Pterygota</taxon>
        <taxon>Neoptera</taxon>
        <taxon>Endopterygota</taxon>
        <taxon>Diptera</taxon>
        <taxon>Brachycera</taxon>
        <taxon>Muscomorpha</taxon>
        <taxon>Tephritoidea</taxon>
        <taxon>Tephritidae</taxon>
        <taxon>Ceratitis</taxon>
        <taxon>Ceratitis</taxon>
    </lineage>
</organism>
<gene>
    <name evidence="1" type="ORF">CCAP1982_LOCUS6438</name>
</gene>
<proteinExistence type="predicted"/>
<reference evidence="1" key="1">
    <citation type="submission" date="2020-11" db="EMBL/GenBank/DDBJ databases">
        <authorList>
            <person name="Whitehead M."/>
        </authorList>
    </citation>
    <scope>NUCLEOTIDE SEQUENCE</scope>
    <source>
        <strain evidence="1">EGII</strain>
    </source>
</reference>
<keyword evidence="2" id="KW-1185">Reference proteome</keyword>
<name>A0A811UG37_CERCA</name>